<feature type="compositionally biased region" description="Basic and acidic residues" evidence="1">
    <location>
        <begin position="271"/>
        <end position="318"/>
    </location>
</feature>
<evidence type="ECO:0000313" key="3">
    <source>
        <dbReference type="Proteomes" id="UP000664521"/>
    </source>
</evidence>
<evidence type="ECO:0000313" key="2">
    <source>
        <dbReference type="EMBL" id="CAF9908206.1"/>
    </source>
</evidence>
<dbReference type="Proteomes" id="UP000664521">
    <property type="component" value="Unassembled WGS sequence"/>
</dbReference>
<gene>
    <name evidence="2" type="ORF">HETSPECPRED_008016</name>
</gene>
<proteinExistence type="predicted"/>
<feature type="region of interest" description="Disordered" evidence="1">
    <location>
        <begin position="1"/>
        <end position="239"/>
    </location>
</feature>
<name>A0A8H3EK66_9LECA</name>
<dbReference type="EMBL" id="CAJPDS010000006">
    <property type="protein sequence ID" value="CAF9908206.1"/>
    <property type="molecule type" value="Genomic_DNA"/>
</dbReference>
<protein>
    <submittedName>
        <fullName evidence="2">Uncharacterized protein</fullName>
    </submittedName>
</protein>
<accession>A0A8H3EK66</accession>
<feature type="region of interest" description="Disordered" evidence="1">
    <location>
        <begin position="271"/>
        <end position="354"/>
    </location>
</feature>
<keyword evidence="3" id="KW-1185">Reference proteome</keyword>
<comment type="caution">
    <text evidence="2">The sequence shown here is derived from an EMBL/GenBank/DDBJ whole genome shotgun (WGS) entry which is preliminary data.</text>
</comment>
<sequence>MPPNDPSSPSRRVLPQPVETSPKVRRRFAPEPVETSSKSNRKAKDQSEDHTAPPVRRFLPQPIETSSKSSKQAESHDDVGGTSPRRPLPQPIESSVTSTRPRKFAPQLMETTRRSRKSTDLLPALSPSDKTDEPTPADLSFLPKHMRPSPVPPVNSPVTSSDHVPQLHESHFSSAALSKRTPRRHSFRVPELARIASSESEGSEESKVPSSSTSPSAKTEETEPYKHATRIRESVDDQSSGYLLSLAAKAAERQLREQVLAAYPNEHDYEPVDHFAIDRDSDRSDVEGAETIDGRDGRKSAHYKRESATGRDGAEMRQHPNVLGHPKKDQKDAERLGLDRRKSTKGTVEIAEHDRTKALRTGHKGEDKQEWKIMRKAASPPMAGEHLKFPKCQTPRQTRLDVASYPAAKRTSGTTTPTEYTGLWTPSQRTSQQRSNSGLWMGVCVASVQSALESPNPIQSGLLTPSEEREDPFATTTKPTDQLLPPSPPSSLEGKGNCIETVLQVEQEIDREFSDTFITQIYNYLSLGYPSLARKYDGELSKITKISIDNLRRDDSRTNAKGYVGAPEGSGSDVRGMQEGQCERWCALRTYVREWARQQPNMVSRAAAANEDWGARARKGSWAI</sequence>
<dbReference type="OrthoDB" id="4716584at2759"/>
<reference evidence="2" key="1">
    <citation type="submission" date="2021-03" db="EMBL/GenBank/DDBJ databases">
        <authorList>
            <person name="Tagirdzhanova G."/>
        </authorList>
    </citation>
    <scope>NUCLEOTIDE SEQUENCE</scope>
</reference>
<feature type="compositionally biased region" description="Basic and acidic residues" evidence="1">
    <location>
        <begin position="218"/>
        <end position="235"/>
    </location>
</feature>
<feature type="compositionally biased region" description="Basic and acidic residues" evidence="1">
    <location>
        <begin position="326"/>
        <end position="341"/>
    </location>
</feature>
<feature type="compositionally biased region" description="Low complexity" evidence="1">
    <location>
        <begin position="208"/>
        <end position="217"/>
    </location>
</feature>
<feature type="compositionally biased region" description="Basic and acidic residues" evidence="1">
    <location>
        <begin position="42"/>
        <end position="51"/>
    </location>
</feature>
<feature type="compositionally biased region" description="Low complexity" evidence="1">
    <location>
        <begin position="411"/>
        <end position="425"/>
    </location>
</feature>
<evidence type="ECO:0000256" key="1">
    <source>
        <dbReference type="SAM" id="MobiDB-lite"/>
    </source>
</evidence>
<feature type="region of interest" description="Disordered" evidence="1">
    <location>
        <begin position="455"/>
        <end position="495"/>
    </location>
</feature>
<organism evidence="2 3">
    <name type="scientific">Heterodermia speciosa</name>
    <dbReference type="NCBI Taxonomy" id="116794"/>
    <lineage>
        <taxon>Eukaryota</taxon>
        <taxon>Fungi</taxon>
        <taxon>Dikarya</taxon>
        <taxon>Ascomycota</taxon>
        <taxon>Pezizomycotina</taxon>
        <taxon>Lecanoromycetes</taxon>
        <taxon>OSLEUM clade</taxon>
        <taxon>Lecanoromycetidae</taxon>
        <taxon>Caliciales</taxon>
        <taxon>Physciaceae</taxon>
        <taxon>Heterodermia</taxon>
    </lineage>
</organism>
<dbReference type="AlphaFoldDB" id="A0A8H3EK66"/>
<feature type="region of interest" description="Disordered" evidence="1">
    <location>
        <begin position="406"/>
        <end position="432"/>
    </location>
</feature>